<evidence type="ECO:0000313" key="3">
    <source>
        <dbReference type="Proteomes" id="UP000029661"/>
    </source>
</evidence>
<dbReference type="CDD" id="cd00090">
    <property type="entry name" value="HTH_ARSR"/>
    <property type="match status" value="1"/>
</dbReference>
<dbReference type="SUPFAM" id="SSF46785">
    <property type="entry name" value="Winged helix' DNA-binding domain"/>
    <property type="match status" value="1"/>
</dbReference>
<protein>
    <submittedName>
        <fullName evidence="1">ArsR family transcriptional regulator</fullName>
    </submittedName>
</protein>
<dbReference type="InterPro" id="IPR036390">
    <property type="entry name" value="WH_DNA-bd_sf"/>
</dbReference>
<accession>A0A089Z952</accession>
<name>A0A089Z952_METFO</name>
<evidence type="ECO:0000313" key="1">
    <source>
        <dbReference type="EMBL" id="AIS31346.1"/>
    </source>
</evidence>
<dbReference type="Gene3D" id="1.10.10.10">
    <property type="entry name" value="Winged helix-like DNA-binding domain superfamily/Winged helix DNA-binding domain"/>
    <property type="match status" value="1"/>
</dbReference>
<dbReference type="RefSeq" id="WP_048084689.1">
    <property type="nucleotide sequence ID" value="NZ_CP006933.1"/>
</dbReference>
<dbReference type="Proteomes" id="UP000062768">
    <property type="component" value="Chromosome I"/>
</dbReference>
<dbReference type="OrthoDB" id="114909at2157"/>
<gene>
    <name evidence="1" type="ORF">BRM9_0523</name>
    <name evidence="2" type="ORF">MB9_1561</name>
</gene>
<dbReference type="STRING" id="2162.BRM9_0523"/>
<evidence type="ECO:0000313" key="4">
    <source>
        <dbReference type="Proteomes" id="UP000062768"/>
    </source>
</evidence>
<keyword evidence="4" id="KW-1185">Reference proteome</keyword>
<dbReference type="GeneID" id="26739800"/>
<dbReference type="PATRIC" id="fig|2162.10.peg.1629"/>
<proteinExistence type="predicted"/>
<dbReference type="EMBL" id="LN734822">
    <property type="protein sequence ID" value="CEL25196.1"/>
    <property type="molecule type" value="Genomic_DNA"/>
</dbReference>
<dbReference type="EMBL" id="CP006933">
    <property type="protein sequence ID" value="AIS31346.1"/>
    <property type="molecule type" value="Genomic_DNA"/>
</dbReference>
<reference evidence="1" key="1">
    <citation type="submission" date="2013-12" db="EMBL/GenBank/DDBJ databases">
        <title>The complete genome sequence of Methanobacterium sp. BRM9.</title>
        <authorList>
            <consortium name="Pastoral Greenhouse Gas Research Consortium"/>
            <person name="Kelly W.J."/>
            <person name="Leahy S.C."/>
            <person name="Perry R."/>
            <person name="Li D."/>
            <person name="Altermann E."/>
            <person name="Lambie S.C."/>
            <person name="Attwood G.T."/>
        </authorList>
    </citation>
    <scope>NUCLEOTIDE SEQUENCE [LARGE SCALE GENOMIC DNA]</scope>
    <source>
        <strain evidence="1">BRM9</strain>
    </source>
</reference>
<dbReference type="PIRSF" id="PIRSF018357">
    <property type="entry name" value="Trans_reg_ArsR_prd"/>
    <property type="match status" value="1"/>
</dbReference>
<dbReference type="Proteomes" id="UP000029661">
    <property type="component" value="Chromosome"/>
</dbReference>
<organism evidence="1 3">
    <name type="scientific">Methanobacterium formicicum</name>
    <dbReference type="NCBI Taxonomy" id="2162"/>
    <lineage>
        <taxon>Archaea</taxon>
        <taxon>Methanobacteriati</taxon>
        <taxon>Methanobacteriota</taxon>
        <taxon>Methanomada group</taxon>
        <taxon>Methanobacteria</taxon>
        <taxon>Methanobacteriales</taxon>
        <taxon>Methanobacteriaceae</taxon>
        <taxon>Methanobacterium</taxon>
    </lineage>
</organism>
<sequence length="250" mass="28976">MERVNNLKDSTNYDTPAKLEAIHRDIKRLMERTNQEYLDLMMANLRKDFIDSITVYLSDDIKKGLEQGMVDPCPMRDTCKSVFTAYLEENSKNIQQGHISGGTIAQKRDELNQIRKKVSGDNCDACFQEVNSLFEKQLNIMDSLQIYSFNDETKTEIAVIDEEKIVKNVLEPLSNRQRLQIMKYMASQTRSFSILSEFTGLRGGNLLFHLQKLLENDLIMQRHERGDYMITKKGFNLLLLLANFQKSTED</sequence>
<dbReference type="InterPro" id="IPR016723">
    <property type="entry name" value="Tscrpt_reg_ArsR_prd"/>
</dbReference>
<evidence type="ECO:0000313" key="2">
    <source>
        <dbReference type="EMBL" id="CEL25196.1"/>
    </source>
</evidence>
<dbReference type="InterPro" id="IPR011991">
    <property type="entry name" value="ArsR-like_HTH"/>
</dbReference>
<dbReference type="InterPro" id="IPR036388">
    <property type="entry name" value="WH-like_DNA-bd_sf"/>
</dbReference>
<dbReference type="KEGG" id="mfc:BRM9_0523"/>
<reference evidence="2" key="2">
    <citation type="submission" date="2014-09" db="EMBL/GenBank/DDBJ databases">
        <authorList>
            <person name="Bishop-Lilly K.A."/>
            <person name="Broomall S.M."/>
            <person name="Chain P.S."/>
            <person name="Chertkov O."/>
            <person name="Coyne S.R."/>
            <person name="Daligault H.E."/>
            <person name="Davenport K.W."/>
            <person name="Erkkila T."/>
            <person name="Frey K.G."/>
            <person name="Gibbons H.S."/>
            <person name="Gu W."/>
            <person name="Jaissle J."/>
            <person name="Johnson S.L."/>
            <person name="Koroleva G.I."/>
            <person name="Ladner J.T."/>
            <person name="Lo C.-C."/>
            <person name="Minogue T.D."/>
            <person name="Munk C."/>
            <person name="Palacios G.F."/>
            <person name="Redden C.L."/>
            <person name="Rosenzweig C.N."/>
            <person name="Scholz M.B."/>
            <person name="Teshima H."/>
            <person name="Xu Y."/>
        </authorList>
    </citation>
    <scope>NUCLEOTIDE SEQUENCE</scope>
    <source>
        <strain evidence="2">Mb9</strain>
    </source>
</reference>
<dbReference type="AlphaFoldDB" id="A0A089Z952"/>